<keyword evidence="2" id="KW-1185">Reference proteome</keyword>
<dbReference type="GO" id="GO:0016874">
    <property type="term" value="F:ligase activity"/>
    <property type="evidence" value="ECO:0007669"/>
    <property type="project" value="UniProtKB-KW"/>
</dbReference>
<reference evidence="1 2" key="1">
    <citation type="submission" date="2020-01" db="EMBL/GenBank/DDBJ databases">
        <title>Jiella pacifica sp. nov.</title>
        <authorList>
            <person name="Xue Z."/>
            <person name="Zhu S."/>
            <person name="Chen J."/>
            <person name="Yang J."/>
        </authorList>
    </citation>
    <scope>NUCLEOTIDE SEQUENCE [LARGE SCALE GENOMIC DNA]</scope>
    <source>
        <strain evidence="1 2">40Bstr34</strain>
    </source>
</reference>
<dbReference type="EMBL" id="JAAAMG010000006">
    <property type="protein sequence ID" value="NDW04554.1"/>
    <property type="molecule type" value="Genomic_DNA"/>
</dbReference>
<dbReference type="InterPro" id="IPR009097">
    <property type="entry name" value="Cyclic_Pdiesterase"/>
</dbReference>
<evidence type="ECO:0000313" key="1">
    <source>
        <dbReference type="EMBL" id="NDW04554.1"/>
    </source>
</evidence>
<accession>A0A6N9SZN8</accession>
<dbReference type="Gene3D" id="3.90.1140.10">
    <property type="entry name" value="Cyclic phosphodiesterase"/>
    <property type="match status" value="1"/>
</dbReference>
<evidence type="ECO:0000313" key="2">
    <source>
        <dbReference type="Proteomes" id="UP000469011"/>
    </source>
</evidence>
<dbReference type="AlphaFoldDB" id="A0A6N9SZN8"/>
<name>A0A6N9SZN8_9HYPH</name>
<proteinExistence type="predicted"/>
<comment type="caution">
    <text evidence="1">The sequence shown here is derived from an EMBL/GenBank/DDBJ whole genome shotgun (WGS) entry which is preliminary data.</text>
</comment>
<organism evidence="1 2">
    <name type="scientific">Jiella pacifica</name>
    <dbReference type="NCBI Taxonomy" id="2696469"/>
    <lineage>
        <taxon>Bacteria</taxon>
        <taxon>Pseudomonadati</taxon>
        <taxon>Pseudomonadota</taxon>
        <taxon>Alphaproteobacteria</taxon>
        <taxon>Hyphomicrobiales</taxon>
        <taxon>Aurantimonadaceae</taxon>
        <taxon>Jiella</taxon>
    </lineage>
</organism>
<dbReference type="SUPFAM" id="SSF55144">
    <property type="entry name" value="LigT-like"/>
    <property type="match status" value="1"/>
</dbReference>
<dbReference type="Pfam" id="PF13563">
    <property type="entry name" value="2_5_RNA_ligase2"/>
    <property type="match status" value="1"/>
</dbReference>
<keyword evidence="1" id="KW-0436">Ligase</keyword>
<sequence length="169" mass="18838">MADAPLILTLGLDTASFERLDAMRRRHFPRERNFIPAHLTLFHHLPGEKEEEVAATLRAVTREAAPIPLAVTGLRFLGRGTACEIDAPPLVALRRDLTARWRNDLTRQDAQGFRPHVTIQNKVPGAEARTTFETLRSAFSPFEATGTGLILWHYRGGPWEEAGTFPFGG</sequence>
<dbReference type="Proteomes" id="UP000469011">
    <property type="component" value="Unassembled WGS sequence"/>
</dbReference>
<gene>
    <name evidence="1" type="ORF">GTK09_08950</name>
</gene>
<dbReference type="RefSeq" id="WP_163462815.1">
    <property type="nucleotide sequence ID" value="NZ_JAAAMG010000006.1"/>
</dbReference>
<protein>
    <submittedName>
        <fullName evidence="1">2'-5' RNA ligase family protein</fullName>
    </submittedName>
</protein>